<accession>A0A0P7C5C1</accession>
<dbReference type="AlphaFoldDB" id="A0A0P7C5C1"/>
<reference evidence="2 3" key="1">
    <citation type="submission" date="2015-07" db="EMBL/GenBank/DDBJ databases">
        <title>The draft genome sequence of Leadbetterella sp. JN14-9.</title>
        <authorList>
            <person name="Liu Y."/>
            <person name="Du J."/>
            <person name="Shao Z."/>
        </authorList>
    </citation>
    <scope>NUCLEOTIDE SEQUENCE [LARGE SCALE GENOMIC DNA]</scope>
    <source>
        <strain evidence="2 3">JN14-9</strain>
    </source>
</reference>
<feature type="region of interest" description="Disordered" evidence="1">
    <location>
        <begin position="37"/>
        <end position="81"/>
    </location>
</feature>
<feature type="compositionally biased region" description="Basic and acidic residues" evidence="1">
    <location>
        <begin position="37"/>
        <end position="64"/>
    </location>
</feature>
<proteinExistence type="predicted"/>
<comment type="caution">
    <text evidence="2">The sequence shown here is derived from an EMBL/GenBank/DDBJ whole genome shotgun (WGS) entry which is preliminary data.</text>
</comment>
<sequence>MNQDLFSSSFNEKPDSAFTHLMNLDLNYSVKELTKKYSSTEKSDDSTSDDDKNKVSNQATEKKKTITKVEFSKESNNQAASHLTTEAKVAATATICMPFNIVKTK</sequence>
<evidence type="ECO:0000313" key="2">
    <source>
        <dbReference type="EMBL" id="KPM49978.1"/>
    </source>
</evidence>
<gene>
    <name evidence="2" type="ORF">AFM12_05325</name>
</gene>
<protein>
    <submittedName>
        <fullName evidence="2">Uncharacterized protein</fullName>
    </submittedName>
</protein>
<dbReference type="Proteomes" id="UP000050454">
    <property type="component" value="Unassembled WGS sequence"/>
</dbReference>
<keyword evidence="3" id="KW-1185">Reference proteome</keyword>
<organism evidence="2 3">
    <name type="scientific">Jiulongibacter sediminis</name>
    <dbReference type="NCBI Taxonomy" id="1605367"/>
    <lineage>
        <taxon>Bacteria</taxon>
        <taxon>Pseudomonadati</taxon>
        <taxon>Bacteroidota</taxon>
        <taxon>Cytophagia</taxon>
        <taxon>Cytophagales</taxon>
        <taxon>Leadbetterellaceae</taxon>
        <taxon>Jiulongibacter</taxon>
    </lineage>
</organism>
<name>A0A0P7C5C1_9BACT</name>
<dbReference type="EMBL" id="LGTQ01000005">
    <property type="protein sequence ID" value="KPM49978.1"/>
    <property type="molecule type" value="Genomic_DNA"/>
</dbReference>
<dbReference type="RefSeq" id="WP_055144679.1">
    <property type="nucleotide sequence ID" value="NZ_JXSZ01000005.1"/>
</dbReference>
<evidence type="ECO:0000256" key="1">
    <source>
        <dbReference type="SAM" id="MobiDB-lite"/>
    </source>
</evidence>
<evidence type="ECO:0000313" key="3">
    <source>
        <dbReference type="Proteomes" id="UP000050454"/>
    </source>
</evidence>